<dbReference type="InterPro" id="IPR036291">
    <property type="entry name" value="NAD(P)-bd_dom_sf"/>
</dbReference>
<dbReference type="Pfam" id="PF02625">
    <property type="entry name" value="XdhC_CoxI"/>
    <property type="match status" value="1"/>
</dbReference>
<dbReference type="InterPro" id="IPR003777">
    <property type="entry name" value="XdhC_CoxI"/>
</dbReference>
<dbReference type="InterPro" id="IPR014308">
    <property type="entry name" value="Xanthine_DH_XdhC"/>
</dbReference>
<keyword evidence="4" id="KW-1185">Reference proteome</keyword>
<protein>
    <submittedName>
        <fullName evidence="3">Xanthine dehydrogenase accessory protein XdhC</fullName>
    </submittedName>
</protein>
<gene>
    <name evidence="3" type="primary">xdhC</name>
    <name evidence="3" type="ORF">AADV58_07260</name>
</gene>
<evidence type="ECO:0000313" key="3">
    <source>
        <dbReference type="EMBL" id="WZJ22936.1"/>
    </source>
</evidence>
<dbReference type="NCBIfam" id="TIGR02964">
    <property type="entry name" value="xanthine_xdhC"/>
    <property type="match status" value="1"/>
</dbReference>
<dbReference type="InterPro" id="IPR027051">
    <property type="entry name" value="XdhC_Rossmann_dom"/>
</dbReference>
<feature type="domain" description="XdhC- CoxI" evidence="1">
    <location>
        <begin position="13"/>
        <end position="78"/>
    </location>
</feature>
<feature type="domain" description="XdhC Rossmann" evidence="2">
    <location>
        <begin position="164"/>
        <end position="306"/>
    </location>
</feature>
<proteinExistence type="predicted"/>
<dbReference type="Pfam" id="PF13478">
    <property type="entry name" value="XdhC_C"/>
    <property type="match status" value="1"/>
</dbReference>
<dbReference type="PANTHER" id="PTHR30388">
    <property type="entry name" value="ALDEHYDE OXIDOREDUCTASE MOLYBDENUM COFACTOR ASSEMBLY PROTEIN"/>
    <property type="match status" value="1"/>
</dbReference>
<reference evidence="3 4" key="1">
    <citation type="submission" date="2024-04" db="EMBL/GenBank/DDBJ databases">
        <title>Dissimilatory iodate-reducing microorganisms contribute to the enrichment of iodine in groundwater.</title>
        <authorList>
            <person name="Jiang Z."/>
        </authorList>
    </citation>
    <scope>NUCLEOTIDE SEQUENCE [LARGE SCALE GENOMIC DNA]</scope>
    <source>
        <strain evidence="3 4">NCP973</strain>
    </source>
</reference>
<dbReference type="RefSeq" id="WP_341744437.1">
    <property type="nucleotide sequence ID" value="NZ_CP151406.1"/>
</dbReference>
<evidence type="ECO:0000259" key="2">
    <source>
        <dbReference type="Pfam" id="PF13478"/>
    </source>
</evidence>
<dbReference type="EMBL" id="CP151406">
    <property type="protein sequence ID" value="WZJ22936.1"/>
    <property type="molecule type" value="Genomic_DNA"/>
</dbReference>
<evidence type="ECO:0000259" key="1">
    <source>
        <dbReference type="Pfam" id="PF02625"/>
    </source>
</evidence>
<dbReference type="Proteomes" id="UP001479520">
    <property type="component" value="Chromosome"/>
</dbReference>
<dbReference type="Gene3D" id="3.40.50.720">
    <property type="entry name" value="NAD(P)-binding Rossmann-like Domain"/>
    <property type="match status" value="1"/>
</dbReference>
<dbReference type="SUPFAM" id="SSF51735">
    <property type="entry name" value="NAD(P)-binding Rossmann-fold domains"/>
    <property type="match status" value="1"/>
</dbReference>
<name>A0ABZ2XJY4_9RHOO</name>
<dbReference type="InterPro" id="IPR052698">
    <property type="entry name" value="MoCofactor_Util/Proc"/>
</dbReference>
<sequence>MAADWVAPLAARLAAGEDVVLVTVAAVQGSAPRDAGTTMLVGASDTELTIGGGHLEWQATAHADRLLAGGGRPQVVRYALGARLGQCCGGVVWLAYERISANEAAVWAQHSAALAGGARLQRRLAAGDTASTWQTGAAACATALLGGPEDWHFVQDIAGSAFPVWVFGAGHVARALIRQLLPLGATVTWIDTRDQAFADVDTSGVDTRLTDLPESEVAQAPAGTFFVVMTHSHTLDFALCEAIFRRRDFAYFGLIGSHSKRASFERRLRDRGLAPDRLREMTCPIGIPGIVGKEPSAIALAVAAELLSLHHARQLLHQAGRPRLSTIPVRPDLPE</sequence>
<dbReference type="PANTHER" id="PTHR30388:SF6">
    <property type="entry name" value="XANTHINE DEHYDROGENASE SUBUNIT A-RELATED"/>
    <property type="match status" value="1"/>
</dbReference>
<organism evidence="3 4">
    <name type="scientific">Azonexus hydrophilus</name>
    <dbReference type="NCBI Taxonomy" id="418702"/>
    <lineage>
        <taxon>Bacteria</taxon>
        <taxon>Pseudomonadati</taxon>
        <taxon>Pseudomonadota</taxon>
        <taxon>Betaproteobacteria</taxon>
        <taxon>Rhodocyclales</taxon>
        <taxon>Azonexaceae</taxon>
        <taxon>Azonexus</taxon>
    </lineage>
</organism>
<accession>A0ABZ2XJY4</accession>
<evidence type="ECO:0000313" key="4">
    <source>
        <dbReference type="Proteomes" id="UP001479520"/>
    </source>
</evidence>